<reference evidence="1 2" key="1">
    <citation type="submission" date="2023-07" db="EMBL/GenBank/DDBJ databases">
        <title>Sorghum-associated microbial communities from plants grown in Nebraska, USA.</title>
        <authorList>
            <person name="Schachtman D."/>
        </authorList>
    </citation>
    <scope>NUCLEOTIDE SEQUENCE [LARGE SCALE GENOMIC DNA]</scope>
    <source>
        <strain evidence="1 2">4249</strain>
    </source>
</reference>
<sequence length="86" mass="9609">MQSTASLPVIGLDLAKSVFQLHIVDMQTGEIQRRQIKRAKLTEFFAKCQRSLVAMEACGTAHHWARVISSLGHQVKLLPAQHVKAF</sequence>
<name>A0ABU1WLB3_9BURK</name>
<comment type="caution">
    <text evidence="1">The sequence shown here is derived from an EMBL/GenBank/DDBJ whole genome shotgun (WGS) entry which is preliminary data.</text>
</comment>
<dbReference type="EMBL" id="JAVDWU010000004">
    <property type="protein sequence ID" value="MDR7150079.1"/>
    <property type="molecule type" value="Genomic_DNA"/>
</dbReference>
<proteinExistence type="predicted"/>
<dbReference type="PANTHER" id="PTHR33055">
    <property type="entry name" value="TRANSPOSASE FOR INSERTION SEQUENCE ELEMENT IS1111A"/>
    <property type="match status" value="1"/>
</dbReference>
<protein>
    <submittedName>
        <fullName evidence="1">Transposase</fullName>
    </submittedName>
</protein>
<gene>
    <name evidence="1" type="ORF">J2W49_002037</name>
</gene>
<evidence type="ECO:0000313" key="1">
    <source>
        <dbReference type="EMBL" id="MDR7150079.1"/>
    </source>
</evidence>
<dbReference type="PANTHER" id="PTHR33055:SF3">
    <property type="entry name" value="PUTATIVE TRANSPOSASE FOR IS117-RELATED"/>
    <property type="match status" value="1"/>
</dbReference>
<keyword evidence="2" id="KW-1185">Reference proteome</keyword>
<dbReference type="Proteomes" id="UP001265700">
    <property type="component" value="Unassembled WGS sequence"/>
</dbReference>
<organism evidence="1 2">
    <name type="scientific">Hydrogenophaga palleronii</name>
    <dbReference type="NCBI Taxonomy" id="65655"/>
    <lineage>
        <taxon>Bacteria</taxon>
        <taxon>Pseudomonadati</taxon>
        <taxon>Pseudomonadota</taxon>
        <taxon>Betaproteobacteria</taxon>
        <taxon>Burkholderiales</taxon>
        <taxon>Comamonadaceae</taxon>
        <taxon>Hydrogenophaga</taxon>
    </lineage>
</organism>
<accession>A0ABU1WLB3</accession>
<dbReference type="InterPro" id="IPR047650">
    <property type="entry name" value="Transpos_IS110"/>
</dbReference>
<evidence type="ECO:0000313" key="2">
    <source>
        <dbReference type="Proteomes" id="UP001265700"/>
    </source>
</evidence>